<reference evidence="2" key="1">
    <citation type="submission" date="2018-06" db="EMBL/GenBank/DDBJ databases">
        <title>Complete genome of Pseudomonas insecticola strain QZS01.</title>
        <authorList>
            <person name="Wang J."/>
            <person name="Su Q."/>
        </authorList>
    </citation>
    <scope>NUCLEOTIDE SEQUENCE [LARGE SCALE GENOMIC DNA]</scope>
    <source>
        <strain evidence="2">QZS01</strain>
    </source>
</reference>
<organism evidence="1 2">
    <name type="scientific">Entomomonas moraniae</name>
    <dbReference type="NCBI Taxonomy" id="2213226"/>
    <lineage>
        <taxon>Bacteria</taxon>
        <taxon>Pseudomonadati</taxon>
        <taxon>Pseudomonadota</taxon>
        <taxon>Gammaproteobacteria</taxon>
        <taxon>Pseudomonadales</taxon>
        <taxon>Pseudomonadaceae</taxon>
        <taxon>Entomomonas</taxon>
    </lineage>
</organism>
<dbReference type="RefSeq" id="WP_127162776.1">
    <property type="nucleotide sequence ID" value="NZ_CP029822.1"/>
</dbReference>
<proteinExistence type="predicted"/>
<gene>
    <name evidence="1" type="ORF">DM558_06415</name>
</gene>
<evidence type="ECO:0000313" key="2">
    <source>
        <dbReference type="Proteomes" id="UP000273143"/>
    </source>
</evidence>
<name>A0A3S9XDG0_9GAMM</name>
<keyword evidence="2" id="KW-1185">Reference proteome</keyword>
<dbReference type="KEGG" id="emo:DM558_06415"/>
<accession>A0A3S9XDG0</accession>
<protein>
    <submittedName>
        <fullName evidence="1">Uncharacterized protein</fullName>
    </submittedName>
</protein>
<evidence type="ECO:0000313" key="1">
    <source>
        <dbReference type="EMBL" id="AZS50431.1"/>
    </source>
</evidence>
<sequence>MSEPIVRTIVIEEKKGSLSVRFTPNPREFPIKTRADAIHSAVYDMLLNDLKEYSDSENIELTLETD</sequence>
<dbReference type="EMBL" id="CP029822">
    <property type="protein sequence ID" value="AZS50431.1"/>
    <property type="molecule type" value="Genomic_DNA"/>
</dbReference>
<dbReference type="AlphaFoldDB" id="A0A3S9XDG0"/>
<dbReference type="Proteomes" id="UP000273143">
    <property type="component" value="Chromosome"/>
</dbReference>